<gene>
    <name evidence="4" type="ORF">CSW64_09360</name>
</gene>
<comment type="similarity">
    <text evidence="1">Belongs to the ATP12 family.</text>
</comment>
<dbReference type="RefSeq" id="WP_099621852.1">
    <property type="nucleotide sequence ID" value="NZ_CP024201.1"/>
</dbReference>
<organism evidence="4 5">
    <name type="scientific">Caulobacter mirabilis</name>
    <dbReference type="NCBI Taxonomy" id="69666"/>
    <lineage>
        <taxon>Bacteria</taxon>
        <taxon>Pseudomonadati</taxon>
        <taxon>Pseudomonadota</taxon>
        <taxon>Alphaproteobacteria</taxon>
        <taxon>Caulobacterales</taxon>
        <taxon>Caulobacteraceae</taxon>
        <taxon>Caulobacter</taxon>
    </lineage>
</organism>
<evidence type="ECO:0000256" key="1">
    <source>
        <dbReference type="ARBA" id="ARBA00008231"/>
    </source>
</evidence>
<keyword evidence="5" id="KW-1185">Reference proteome</keyword>
<dbReference type="InterPro" id="IPR011419">
    <property type="entry name" value="ATP12_ATP_synth-F1-assembly"/>
</dbReference>
<dbReference type="PANTHER" id="PTHR21013">
    <property type="entry name" value="ATP SYNTHASE MITOCHONDRIAL F1 COMPLEX ASSEMBLY FACTOR 2/ATP12 PROTEIN, MITOCHONDRIAL PRECURSOR"/>
    <property type="match status" value="1"/>
</dbReference>
<name>A0A2D2AX54_9CAUL</name>
<accession>A0A2D2AX54</accession>
<dbReference type="OrthoDB" id="9797825at2"/>
<dbReference type="InterPro" id="IPR023335">
    <property type="entry name" value="ATP12_ortho_dom_sf"/>
</dbReference>
<evidence type="ECO:0000313" key="5">
    <source>
        <dbReference type="Proteomes" id="UP000228945"/>
    </source>
</evidence>
<proteinExistence type="inferred from homology"/>
<dbReference type="SUPFAM" id="SSF160909">
    <property type="entry name" value="ATP12-like"/>
    <property type="match status" value="1"/>
</dbReference>
<reference evidence="4 5" key="1">
    <citation type="submission" date="2017-10" db="EMBL/GenBank/DDBJ databases">
        <title>Genome sequence of Caulobacter mirabilis FWC38.</title>
        <authorList>
            <person name="Fiebig A."/>
            <person name="Crosson S."/>
        </authorList>
    </citation>
    <scope>NUCLEOTIDE SEQUENCE [LARGE SCALE GENOMIC DNA]</scope>
    <source>
        <strain evidence="4 5">FWC 38</strain>
    </source>
</reference>
<dbReference type="Proteomes" id="UP000228945">
    <property type="component" value="Chromosome"/>
</dbReference>
<keyword evidence="2" id="KW-0809">Transit peptide</keyword>
<dbReference type="AlphaFoldDB" id="A0A2D2AX54"/>
<dbReference type="GO" id="GO:0043461">
    <property type="term" value="P:proton-transporting ATP synthase complex assembly"/>
    <property type="evidence" value="ECO:0007669"/>
    <property type="project" value="InterPro"/>
</dbReference>
<evidence type="ECO:0000313" key="4">
    <source>
        <dbReference type="EMBL" id="ATQ42598.1"/>
    </source>
</evidence>
<evidence type="ECO:0000256" key="2">
    <source>
        <dbReference type="ARBA" id="ARBA00022946"/>
    </source>
</evidence>
<sequence length="240" mass="26115">MSDSGAGVQRPKRFYKTVTVGPLDGGFAPLLDGRAPKTPAGQRLVLPSEALAALVAEDWDAQTDEIDVARMPAMRMAATALDRVSQAREDVAEEVVRYAGSDLICYFAEHPAGLIAEQEIRWGTLLAWAEVELGLKLERAEGVLHRPQASGALDRARTLALSLDDFGLTALAHATALFGSAVIALALQRGEITGQEAHDLARLDEAWQEERWGVDYEAADRTAARLAEALLLERWFKALR</sequence>
<evidence type="ECO:0000256" key="3">
    <source>
        <dbReference type="ARBA" id="ARBA00023186"/>
    </source>
</evidence>
<keyword evidence="3" id="KW-0143">Chaperone</keyword>
<dbReference type="EMBL" id="CP024201">
    <property type="protein sequence ID" value="ATQ42598.1"/>
    <property type="molecule type" value="Genomic_DNA"/>
</dbReference>
<dbReference type="InterPro" id="IPR042272">
    <property type="entry name" value="ATP12_ATP_synth-F1-assembly_N"/>
</dbReference>
<dbReference type="KEGG" id="cmb:CSW64_09360"/>
<dbReference type="PANTHER" id="PTHR21013:SF10">
    <property type="entry name" value="ATP SYNTHASE MITOCHONDRIAL F1 COMPLEX ASSEMBLY FACTOR 2"/>
    <property type="match status" value="1"/>
</dbReference>
<protein>
    <submittedName>
        <fullName evidence="4">ATPase</fullName>
    </submittedName>
</protein>
<dbReference type="Gene3D" id="3.30.2180.10">
    <property type="entry name" value="ATP12-like"/>
    <property type="match status" value="1"/>
</dbReference>
<dbReference type="Gene3D" id="1.10.3580.10">
    <property type="entry name" value="ATP12 ATPase"/>
    <property type="match status" value="1"/>
</dbReference>
<dbReference type="Pfam" id="PF07542">
    <property type="entry name" value="ATP12"/>
    <property type="match status" value="1"/>
</dbReference>